<name>G9MQT3_HYPVG</name>
<dbReference type="AlphaFoldDB" id="G9MQT3"/>
<gene>
    <name evidence="1" type="ORF">TRIVIDRAFT_60682</name>
</gene>
<sequence length="140" mass="15500">MARCGPRRGTNLDLVAFDLNITHPAQRSTQALTTTQPGTRTVLDWMAKAGLRDSAGSVMTWQFCFCFPYMDRVDSPRIRQMDDAVPTVHKYYLPLEARAAMAAGVASASRLAGLLGCVYACRFLPKANRPYPSWVCTLKP</sequence>
<accession>G9MQT3</accession>
<proteinExistence type="predicted"/>
<evidence type="ECO:0000313" key="1">
    <source>
        <dbReference type="EMBL" id="EHK22462.1"/>
    </source>
</evidence>
<dbReference type="EMBL" id="ABDF02000006">
    <property type="protein sequence ID" value="EHK22462.1"/>
    <property type="molecule type" value="Genomic_DNA"/>
</dbReference>
<reference evidence="1 2" key="1">
    <citation type="journal article" date="2011" name="Genome Biol.">
        <title>Comparative genome sequence analysis underscores mycoparasitism as the ancestral life style of Trichoderma.</title>
        <authorList>
            <person name="Kubicek C.P."/>
            <person name="Herrera-Estrella A."/>
            <person name="Seidl-Seiboth V."/>
            <person name="Martinez D.A."/>
            <person name="Druzhinina I.S."/>
            <person name="Thon M."/>
            <person name="Zeilinger S."/>
            <person name="Casas-Flores S."/>
            <person name="Horwitz B.A."/>
            <person name="Mukherjee P.K."/>
            <person name="Mukherjee M."/>
            <person name="Kredics L."/>
            <person name="Alcaraz L.D."/>
            <person name="Aerts A."/>
            <person name="Antal Z."/>
            <person name="Atanasova L."/>
            <person name="Cervantes-Badillo M.G."/>
            <person name="Challacombe J."/>
            <person name="Chertkov O."/>
            <person name="McCluskey K."/>
            <person name="Coulpier F."/>
            <person name="Deshpande N."/>
            <person name="von Doehren H."/>
            <person name="Ebbole D.J."/>
            <person name="Esquivel-Naranjo E.U."/>
            <person name="Fekete E."/>
            <person name="Flipphi M."/>
            <person name="Glaser F."/>
            <person name="Gomez-Rodriguez E.Y."/>
            <person name="Gruber S."/>
            <person name="Han C."/>
            <person name="Henrissat B."/>
            <person name="Hermosa R."/>
            <person name="Hernandez-Onate M."/>
            <person name="Karaffa L."/>
            <person name="Kosti I."/>
            <person name="Le Crom S."/>
            <person name="Lindquist E."/>
            <person name="Lucas S."/>
            <person name="Luebeck M."/>
            <person name="Luebeck P.S."/>
            <person name="Margeot A."/>
            <person name="Metz B."/>
            <person name="Misra M."/>
            <person name="Nevalainen H."/>
            <person name="Omann M."/>
            <person name="Packer N."/>
            <person name="Perrone G."/>
            <person name="Uresti-Rivera E.E."/>
            <person name="Salamov A."/>
            <person name="Schmoll M."/>
            <person name="Seiboth B."/>
            <person name="Shapiro H."/>
            <person name="Sukno S."/>
            <person name="Tamayo-Ramos J.A."/>
            <person name="Tisch D."/>
            <person name="Wiest A."/>
            <person name="Wilkinson H.H."/>
            <person name="Zhang M."/>
            <person name="Coutinho P.M."/>
            <person name="Kenerley C.M."/>
            <person name="Monte E."/>
            <person name="Baker S.E."/>
            <person name="Grigoriev I.V."/>
        </authorList>
    </citation>
    <scope>NUCLEOTIDE SEQUENCE [LARGE SCALE GENOMIC DNA]</scope>
    <source>
        <strain evidence="2">Gv29-8 / FGSC 10586</strain>
    </source>
</reference>
<evidence type="ECO:0000313" key="2">
    <source>
        <dbReference type="Proteomes" id="UP000007115"/>
    </source>
</evidence>
<keyword evidence="2" id="KW-1185">Reference proteome</keyword>
<organism evidence="1 2">
    <name type="scientific">Hypocrea virens (strain Gv29-8 / FGSC 10586)</name>
    <name type="common">Gliocladium virens</name>
    <name type="synonym">Trichoderma virens</name>
    <dbReference type="NCBI Taxonomy" id="413071"/>
    <lineage>
        <taxon>Eukaryota</taxon>
        <taxon>Fungi</taxon>
        <taxon>Dikarya</taxon>
        <taxon>Ascomycota</taxon>
        <taxon>Pezizomycotina</taxon>
        <taxon>Sordariomycetes</taxon>
        <taxon>Hypocreomycetidae</taxon>
        <taxon>Hypocreales</taxon>
        <taxon>Hypocreaceae</taxon>
        <taxon>Trichoderma</taxon>
    </lineage>
</organism>
<comment type="caution">
    <text evidence="1">The sequence shown here is derived from an EMBL/GenBank/DDBJ whole genome shotgun (WGS) entry which is preliminary data.</text>
</comment>
<protein>
    <submittedName>
        <fullName evidence="1">Uncharacterized protein</fullName>
    </submittedName>
</protein>
<dbReference type="GeneID" id="25796115"/>
<dbReference type="InParanoid" id="G9MQT3"/>
<dbReference type="RefSeq" id="XP_013956682.1">
    <property type="nucleotide sequence ID" value="XM_014101207.1"/>
</dbReference>
<dbReference type="Proteomes" id="UP000007115">
    <property type="component" value="Unassembled WGS sequence"/>
</dbReference>
<dbReference type="HOGENOM" id="CLU_1835436_0_0_1"/>
<dbReference type="VEuPathDB" id="FungiDB:TRIVIDRAFT_60682"/>